<dbReference type="GeneID" id="104699278"/>
<proteinExistence type="predicted"/>
<dbReference type="CDD" id="cd09272">
    <property type="entry name" value="RNase_HI_RT_Ty1"/>
    <property type="match status" value="1"/>
</dbReference>
<feature type="region of interest" description="Disordered" evidence="1">
    <location>
        <begin position="445"/>
        <end position="473"/>
    </location>
</feature>
<evidence type="ECO:0000256" key="1">
    <source>
        <dbReference type="SAM" id="MobiDB-lite"/>
    </source>
</evidence>
<dbReference type="Pfam" id="PF07727">
    <property type="entry name" value="RVT_2"/>
    <property type="match status" value="1"/>
</dbReference>
<name>A0ABM0SLC1_CAMSA</name>
<dbReference type="RefSeq" id="XP_010412906.1">
    <property type="nucleotide sequence ID" value="XM_010414604.1"/>
</dbReference>
<protein>
    <submittedName>
        <fullName evidence="4">Uncharacterized protein LOC104699278</fullName>
    </submittedName>
</protein>
<sequence length="499" mass="56635">MNEEMGNCKEANTFSLVPPTHDMHVLGSKWVFRVKLNEDGSLDKFQARLVAQGFKQEEGIDYLETYSPVVRTATVRAVLHFATTMNWEIKQMDVKNAFLHGDLTETVYMKQPAGFVDEQYPDHVCLLHKSLYGLKQSPRAWFDKFSNFLLEFGFTCSLRDPSLFVCFKGKNVIMLLLYVDDMAITGNSSELLQDLLEQLNTQFRMKDLGKLRYFLGIQIQYHDGGMFLSQQKYAEDLIRLQLLKRILRYIKGTTTMGISFDKYLDSNLTTYSDSDYAGCEKSSRSTGGFCTFLGRNMISWSSRKQETVSKSSTEAEYRAMSEAASEITWFVNLLQDLGVKLTATPELFCDNLSAVYITANPSFHARTKHFATHYYYVREQVAFGNIIVNHISADYQLADIFTKSLPQRPFEILRLKIGVGLPPTPSLRGSVKKCVQNDTALQKGLLGPRPNTFPKPTSTQRIPAKHDKEIRKTSPADCTALPTKNQFAVLEPCDENDAT</sequence>
<dbReference type="InterPro" id="IPR013103">
    <property type="entry name" value="RVT_2"/>
</dbReference>
<feature type="domain" description="Reverse transcriptase Ty1/copia-type" evidence="2">
    <location>
        <begin position="12"/>
        <end position="239"/>
    </location>
</feature>
<dbReference type="Proteomes" id="UP000694864">
    <property type="component" value="Chromosome 6"/>
</dbReference>
<gene>
    <name evidence="4" type="primary">LOC104699278</name>
</gene>
<reference evidence="3" key="1">
    <citation type="journal article" date="2014" name="Nat. Commun.">
        <title>The emerging biofuel crop Camelina sativa retains a highly undifferentiated hexaploid genome structure.</title>
        <authorList>
            <person name="Kagale S."/>
            <person name="Koh C."/>
            <person name="Nixon J."/>
            <person name="Bollina V."/>
            <person name="Clarke W.E."/>
            <person name="Tuteja R."/>
            <person name="Spillane C."/>
            <person name="Robinson S.J."/>
            <person name="Links M.G."/>
            <person name="Clarke C."/>
            <person name="Higgins E.E."/>
            <person name="Huebert T."/>
            <person name="Sharpe A.G."/>
            <person name="Parkin I.A."/>
        </authorList>
    </citation>
    <scope>NUCLEOTIDE SEQUENCE [LARGE SCALE GENOMIC DNA]</scope>
    <source>
        <strain evidence="3">cv. DH55</strain>
    </source>
</reference>
<dbReference type="PANTHER" id="PTHR11439:SF463">
    <property type="entry name" value="REVERSE TRANSCRIPTASE TY1_COPIA-TYPE DOMAIN-CONTAINING PROTEIN"/>
    <property type="match status" value="1"/>
</dbReference>
<feature type="compositionally biased region" description="Basic and acidic residues" evidence="1">
    <location>
        <begin position="464"/>
        <end position="473"/>
    </location>
</feature>
<dbReference type="PANTHER" id="PTHR11439">
    <property type="entry name" value="GAG-POL-RELATED RETROTRANSPOSON"/>
    <property type="match status" value="1"/>
</dbReference>
<evidence type="ECO:0000313" key="4">
    <source>
        <dbReference type="RefSeq" id="XP_010412906.1"/>
    </source>
</evidence>
<keyword evidence="3" id="KW-1185">Reference proteome</keyword>
<dbReference type="SUPFAM" id="SSF56672">
    <property type="entry name" value="DNA/RNA polymerases"/>
    <property type="match status" value="1"/>
</dbReference>
<evidence type="ECO:0000313" key="3">
    <source>
        <dbReference type="Proteomes" id="UP000694864"/>
    </source>
</evidence>
<reference evidence="4" key="2">
    <citation type="submission" date="2025-08" db="UniProtKB">
        <authorList>
            <consortium name="RefSeq"/>
        </authorList>
    </citation>
    <scope>IDENTIFICATION</scope>
    <source>
        <tissue evidence="4">Leaf</tissue>
    </source>
</reference>
<organism evidence="3 4">
    <name type="scientific">Camelina sativa</name>
    <name type="common">False flax</name>
    <name type="synonym">Myagrum sativum</name>
    <dbReference type="NCBI Taxonomy" id="90675"/>
    <lineage>
        <taxon>Eukaryota</taxon>
        <taxon>Viridiplantae</taxon>
        <taxon>Streptophyta</taxon>
        <taxon>Embryophyta</taxon>
        <taxon>Tracheophyta</taxon>
        <taxon>Spermatophyta</taxon>
        <taxon>Magnoliopsida</taxon>
        <taxon>eudicotyledons</taxon>
        <taxon>Gunneridae</taxon>
        <taxon>Pentapetalae</taxon>
        <taxon>rosids</taxon>
        <taxon>malvids</taxon>
        <taxon>Brassicales</taxon>
        <taxon>Brassicaceae</taxon>
        <taxon>Camelineae</taxon>
        <taxon>Camelina</taxon>
    </lineage>
</organism>
<dbReference type="InterPro" id="IPR043502">
    <property type="entry name" value="DNA/RNA_pol_sf"/>
</dbReference>
<accession>A0ABM0SLC1</accession>
<evidence type="ECO:0000259" key="2">
    <source>
        <dbReference type="Pfam" id="PF07727"/>
    </source>
</evidence>